<evidence type="ECO:0000256" key="2">
    <source>
        <dbReference type="ARBA" id="ARBA00022475"/>
    </source>
</evidence>
<dbReference type="PROSITE" id="PS51794">
    <property type="entry name" value="DAC"/>
    <property type="match status" value="1"/>
</dbReference>
<sequence>MSDSLQFFGWRDLLDITVVAIIIYRIILFLKGKVAARLLLIIASLGILYFFTSLAGLDTLHWILSSMFGSIIIILAIVFQQDLRRGLVSLGRSGSKVEIHAAEDASEAIDGLSTAMADLSARRHGALIVIEREMGVAVHLQTGTEIDAKITSEILTSIFLPYSPIHDGAVVIQKGKLTRAGCFLPLSQNPAISKSLGTRHRAALGLTEVVDAVALVVSEETGQMSVVAGGKLMPLPDAGSLRKALRRLIEPRWFSS</sequence>
<organism evidence="12 13">
    <name type="scientific">Geobacter benzoatilyticus</name>
    <dbReference type="NCBI Taxonomy" id="2815309"/>
    <lineage>
        <taxon>Bacteria</taxon>
        <taxon>Pseudomonadati</taxon>
        <taxon>Thermodesulfobacteriota</taxon>
        <taxon>Desulfuromonadia</taxon>
        <taxon>Geobacterales</taxon>
        <taxon>Geobacteraceae</taxon>
        <taxon>Geobacter</taxon>
    </lineage>
</organism>
<evidence type="ECO:0000259" key="11">
    <source>
        <dbReference type="PROSITE" id="PS51794"/>
    </source>
</evidence>
<accession>A0ABX7Q9B7</accession>
<comment type="subunit">
    <text evidence="10">Probably a homodimer.</text>
</comment>
<keyword evidence="5 10" id="KW-0548">Nucleotidyltransferase</keyword>
<name>A0ABX7Q9B7_9BACT</name>
<dbReference type="InterPro" id="IPR050338">
    <property type="entry name" value="DisA"/>
</dbReference>
<keyword evidence="9 10" id="KW-0472">Membrane</keyword>
<protein>
    <recommendedName>
        <fullName evidence="10">Diadenylate cyclase</fullName>
        <shortName evidence="10">DAC</shortName>
        <ecNumber evidence="10">2.7.7.85</ecNumber>
    </recommendedName>
    <alternativeName>
        <fullName evidence="10">Cyclic-di-AMP synthase</fullName>
        <shortName evidence="10">c-di-AMP synthase</shortName>
    </alternativeName>
</protein>
<evidence type="ECO:0000313" key="13">
    <source>
        <dbReference type="Proteomes" id="UP000663651"/>
    </source>
</evidence>
<dbReference type="SUPFAM" id="SSF143597">
    <property type="entry name" value="YojJ-like"/>
    <property type="match status" value="1"/>
</dbReference>
<evidence type="ECO:0000256" key="3">
    <source>
        <dbReference type="ARBA" id="ARBA00022679"/>
    </source>
</evidence>
<evidence type="ECO:0000256" key="1">
    <source>
        <dbReference type="ARBA" id="ARBA00000877"/>
    </source>
</evidence>
<comment type="catalytic activity">
    <reaction evidence="1 10">
        <text>2 ATP = 3',3'-c-di-AMP + 2 diphosphate</text>
        <dbReference type="Rhea" id="RHEA:35655"/>
        <dbReference type="ChEBI" id="CHEBI:30616"/>
        <dbReference type="ChEBI" id="CHEBI:33019"/>
        <dbReference type="ChEBI" id="CHEBI:71500"/>
        <dbReference type="EC" id="2.7.7.85"/>
    </reaction>
</comment>
<comment type="function">
    <text evidence="10">Catalyzes the condensation of 2 ATP molecules into cyclic di-AMP (c-di-AMP), a second messenger used to regulate differing processes in different bacteria.</text>
</comment>
<gene>
    <name evidence="12" type="primary">cdaA</name>
    <name evidence="10" type="synonym">dacA</name>
    <name evidence="12" type="ORF">JZM60_14305</name>
</gene>
<evidence type="ECO:0000256" key="9">
    <source>
        <dbReference type="ARBA" id="ARBA00023136"/>
    </source>
</evidence>
<keyword evidence="13" id="KW-1185">Reference proteome</keyword>
<evidence type="ECO:0000256" key="10">
    <source>
        <dbReference type="HAMAP-Rule" id="MF_01499"/>
    </source>
</evidence>
<dbReference type="PIRSF" id="PIRSF004793">
    <property type="entry name" value="UCP004793"/>
    <property type="match status" value="1"/>
</dbReference>
<comment type="similarity">
    <text evidence="10">Belongs to the adenylate cyclase family. DacA/CdaA subfamily.</text>
</comment>
<evidence type="ECO:0000256" key="5">
    <source>
        <dbReference type="ARBA" id="ARBA00022695"/>
    </source>
</evidence>
<dbReference type="Pfam" id="PF02457">
    <property type="entry name" value="DAC"/>
    <property type="match status" value="1"/>
</dbReference>
<dbReference type="PANTHER" id="PTHR34185">
    <property type="entry name" value="DIADENYLATE CYCLASE"/>
    <property type="match status" value="1"/>
</dbReference>
<evidence type="ECO:0000256" key="7">
    <source>
        <dbReference type="ARBA" id="ARBA00022840"/>
    </source>
</evidence>
<dbReference type="EMBL" id="CP071382">
    <property type="protein sequence ID" value="QSV47446.1"/>
    <property type="molecule type" value="Genomic_DNA"/>
</dbReference>
<keyword evidence="2 10" id="KW-1003">Cell membrane</keyword>
<dbReference type="InterPro" id="IPR036888">
    <property type="entry name" value="DNA_integrity_DisA_N_sf"/>
</dbReference>
<reference evidence="12 13" key="1">
    <citation type="submission" date="2021-03" db="EMBL/GenBank/DDBJ databases">
        <title>Geobacter metallireducens gen. nov. sp. nov., a microorganism capable of coupling the complete oxidation of organic compounds to the reduction of iron and other metals.</title>
        <authorList>
            <person name="Li Y."/>
        </authorList>
    </citation>
    <scope>NUCLEOTIDE SEQUENCE [LARGE SCALE GENOMIC DNA]</scope>
    <source>
        <strain evidence="12 13">Jerry-YX</strain>
    </source>
</reference>
<evidence type="ECO:0000313" key="12">
    <source>
        <dbReference type="EMBL" id="QSV47446.1"/>
    </source>
</evidence>
<keyword evidence="7 10" id="KW-0067">ATP-binding</keyword>
<proteinExistence type="inferred from homology"/>
<evidence type="ECO:0000256" key="6">
    <source>
        <dbReference type="ARBA" id="ARBA00022741"/>
    </source>
</evidence>
<dbReference type="InterPro" id="IPR014046">
    <property type="entry name" value="C-di-AMP_synthase"/>
</dbReference>
<keyword evidence="6 10" id="KW-0547">Nucleotide-binding</keyword>
<dbReference type="NCBIfam" id="TIGR00159">
    <property type="entry name" value="diadenylate cyclase CdaA"/>
    <property type="match status" value="1"/>
</dbReference>
<keyword evidence="4 10" id="KW-0812">Transmembrane</keyword>
<dbReference type="HAMAP" id="MF_01499">
    <property type="entry name" value="DacA"/>
    <property type="match status" value="1"/>
</dbReference>
<dbReference type="Proteomes" id="UP000663651">
    <property type="component" value="Chromosome"/>
</dbReference>
<feature type="transmembrane region" description="Helical" evidence="10">
    <location>
        <begin position="37"/>
        <end position="56"/>
    </location>
</feature>
<dbReference type="Gene3D" id="3.40.1700.10">
    <property type="entry name" value="DNA integrity scanning protein, DisA, N-terminal domain"/>
    <property type="match status" value="1"/>
</dbReference>
<dbReference type="EC" id="2.7.7.85" evidence="10"/>
<keyword evidence="8 10" id="KW-1133">Transmembrane helix</keyword>
<evidence type="ECO:0000256" key="4">
    <source>
        <dbReference type="ARBA" id="ARBA00022692"/>
    </source>
</evidence>
<dbReference type="InterPro" id="IPR003390">
    <property type="entry name" value="DNA_integrity_scan_DisA_N"/>
</dbReference>
<dbReference type="PANTHER" id="PTHR34185:SF1">
    <property type="entry name" value="DIADENYLATE CYCLASE"/>
    <property type="match status" value="1"/>
</dbReference>
<feature type="transmembrane region" description="Helical" evidence="10">
    <location>
        <begin position="62"/>
        <end position="79"/>
    </location>
</feature>
<dbReference type="GO" id="GO:0106408">
    <property type="term" value="F:diadenylate cyclase activity"/>
    <property type="evidence" value="ECO:0007669"/>
    <property type="project" value="UniProtKB-EC"/>
</dbReference>
<evidence type="ECO:0000256" key="8">
    <source>
        <dbReference type="ARBA" id="ARBA00022989"/>
    </source>
</evidence>
<feature type="transmembrane region" description="Helical" evidence="10">
    <location>
        <begin position="13"/>
        <end position="30"/>
    </location>
</feature>
<feature type="domain" description="DAC" evidence="11">
    <location>
        <begin position="80"/>
        <end position="238"/>
    </location>
</feature>
<keyword evidence="3 10" id="KW-0808">Transferase</keyword>
<comment type="caution">
    <text evidence="10">Lacks conserved residue(s) required for the propagation of feature annotation.</text>
</comment>
<dbReference type="InterPro" id="IPR034701">
    <property type="entry name" value="CdaA"/>
</dbReference>